<organism evidence="8 9">
    <name type="scientific">Vibrio navarrensis</name>
    <dbReference type="NCBI Taxonomy" id="29495"/>
    <lineage>
        <taxon>Bacteria</taxon>
        <taxon>Pseudomonadati</taxon>
        <taxon>Pseudomonadota</taxon>
        <taxon>Gammaproteobacteria</taxon>
        <taxon>Vibrionales</taxon>
        <taxon>Vibrionaceae</taxon>
        <taxon>Vibrio</taxon>
    </lineage>
</organism>
<evidence type="ECO:0000256" key="5">
    <source>
        <dbReference type="SAM" id="MobiDB-lite"/>
    </source>
</evidence>
<evidence type="ECO:0000259" key="6">
    <source>
        <dbReference type="Pfam" id="PF04586"/>
    </source>
</evidence>
<dbReference type="Pfam" id="PF05065">
    <property type="entry name" value="Phage_capsid"/>
    <property type="match status" value="1"/>
</dbReference>
<evidence type="ECO:0000256" key="2">
    <source>
        <dbReference type="ARBA" id="ARBA00022612"/>
    </source>
</evidence>
<evidence type="ECO:0000256" key="1">
    <source>
        <dbReference type="ARBA" id="ARBA00004328"/>
    </source>
</evidence>
<feature type="domain" description="Prohead serine protease" evidence="6">
    <location>
        <begin position="77"/>
        <end position="173"/>
    </location>
</feature>
<keyword evidence="2" id="KW-1188">Viral release from host cell</keyword>
<dbReference type="EMBL" id="CP065217">
    <property type="protein sequence ID" value="QPL54809.1"/>
    <property type="molecule type" value="Genomic_DNA"/>
</dbReference>
<dbReference type="Pfam" id="PF04586">
    <property type="entry name" value="Peptidase_S78"/>
    <property type="match status" value="1"/>
</dbReference>
<evidence type="ECO:0000313" key="8">
    <source>
        <dbReference type="EMBL" id="QPL54809.1"/>
    </source>
</evidence>
<dbReference type="GO" id="GO:0006508">
    <property type="term" value="P:proteolysis"/>
    <property type="evidence" value="ECO:0007669"/>
    <property type="project" value="UniProtKB-KW"/>
</dbReference>
<dbReference type="SUPFAM" id="SSF56563">
    <property type="entry name" value="Major capsid protein gp5"/>
    <property type="match status" value="1"/>
</dbReference>
<dbReference type="InterPro" id="IPR024455">
    <property type="entry name" value="Phage_capsid"/>
</dbReference>
<gene>
    <name evidence="8" type="ORF">I3X05_06720</name>
</gene>
<comment type="subcellular location">
    <subcellularLocation>
        <location evidence="1">Virion</location>
    </subcellularLocation>
</comment>
<dbReference type="InterPro" id="IPR054613">
    <property type="entry name" value="Peptidase_S78_dom"/>
</dbReference>
<sequence length="659" mass="72072">MRKKKTASKTLTASDAIRQQKGQPLYRDYSVDSINEEERTAELTFSSEYAVERWFGYEILDHSPGAVRMQRFEAGASSLVNHDWDDLVGVIESARIENKTGKAVVRFGTSPRAEEIWQDVKNRIRKHVSIGYIVHEMVLEKDEDGTRTYRVTDWEPFEQSFVTVPADPTVGVGRSLDNLKTLNQLRDMGIIIPTGAEDNETEIETRSESNMKTKTLRDASGRLVRAKVDENDVIVEIIEVLEEANTERQAGVDAEQNRVRDILDLFEQYGSRGVDPNAYLRDKSKTAADYQRALLDAAANPGSDKGNKRSATPSAADSPDIGLSDSEIRNYSFLNVLRYLSNPTNEKYRQAAAFELEASAAAEGKLQREAQGIIVPNDVLRAAAPIAASGSGANLIATEHLAGSFIDMLYNKSSVMQYATTLTGLVGDLSIPTQEGGATGYWLGEDADATLSEITFGERTLQNRTCAALVEMTRKMIMQSSTDVEMLARSDIAKALALTIDKAALYGTGGDQPLGLAGITGVNPVNLAGANPTYEEFIAMETIIAADNADVGSMLYMMNAVGRGHCKSTQKFANTNGSPIWEAGNTVNGYGTHISNQINSGDYWFGVWSELLIGLWGGLDLTVDPYTHSSKGRLRIVAFQDADVAVRHPQSFCLGRKSA</sequence>
<feature type="domain" description="Phage capsid-like C-terminal" evidence="7">
    <location>
        <begin position="395"/>
        <end position="655"/>
    </location>
</feature>
<dbReference type="InterPro" id="IPR054612">
    <property type="entry name" value="Phage_capsid-like_C"/>
</dbReference>
<dbReference type="Gene3D" id="3.30.2400.10">
    <property type="entry name" value="Major capsid protein gp5"/>
    <property type="match status" value="1"/>
</dbReference>
<protein>
    <submittedName>
        <fullName evidence="8">Phage major capsid protein</fullName>
    </submittedName>
</protein>
<evidence type="ECO:0000259" key="7">
    <source>
        <dbReference type="Pfam" id="PF05065"/>
    </source>
</evidence>
<evidence type="ECO:0000256" key="3">
    <source>
        <dbReference type="ARBA" id="ARBA00022670"/>
    </source>
</evidence>
<dbReference type="AlphaFoldDB" id="A0AAJ4IDD4"/>
<dbReference type="RefSeq" id="WP_337971055.1">
    <property type="nucleotide sequence ID" value="NZ_CP065217.1"/>
</dbReference>
<dbReference type="NCBIfam" id="TIGR01554">
    <property type="entry name" value="major_cap_HK97"/>
    <property type="match status" value="1"/>
</dbReference>
<accession>A0AAJ4IDD4</accession>
<dbReference type="Proteomes" id="UP000594435">
    <property type="component" value="Chromosome 1"/>
</dbReference>
<reference evidence="8 9" key="1">
    <citation type="submission" date="2020-11" db="EMBL/GenBank/DDBJ databases">
        <title>Complete and Circularized Genome Assembly of a human isolate of Vibrio navarrensis biotype pommerensis with MiSeq and MinION Sequence Data.</title>
        <authorList>
            <person name="Schwartz K."/>
            <person name="Borowiak M."/>
            <person name="Deneke C."/>
            <person name="Balau V."/>
            <person name="Metelmann C."/>
            <person name="Strauch E."/>
        </authorList>
    </citation>
    <scope>NUCLEOTIDE SEQUENCE [LARGE SCALE GENOMIC DNA]</scope>
    <source>
        <strain evidence="8 9">20-VB00237</strain>
    </source>
</reference>
<name>A0AAJ4IDD4_9VIBR</name>
<feature type="region of interest" description="Disordered" evidence="5">
    <location>
        <begin position="297"/>
        <end position="321"/>
    </location>
</feature>
<keyword evidence="4" id="KW-0378">Hydrolase</keyword>
<evidence type="ECO:0000313" key="9">
    <source>
        <dbReference type="Proteomes" id="UP000594435"/>
    </source>
</evidence>
<evidence type="ECO:0000256" key="4">
    <source>
        <dbReference type="ARBA" id="ARBA00022801"/>
    </source>
</evidence>
<proteinExistence type="predicted"/>
<dbReference type="GO" id="GO:0008233">
    <property type="term" value="F:peptidase activity"/>
    <property type="evidence" value="ECO:0007669"/>
    <property type="project" value="UniProtKB-KW"/>
</dbReference>
<keyword evidence="3" id="KW-0645">Protease</keyword>